<name>A0ACC1XFD6_MELAZ</name>
<dbReference type="EMBL" id="CM051402">
    <property type="protein sequence ID" value="KAJ4710005.1"/>
    <property type="molecule type" value="Genomic_DNA"/>
</dbReference>
<organism evidence="1 2">
    <name type="scientific">Melia azedarach</name>
    <name type="common">Chinaberry tree</name>
    <dbReference type="NCBI Taxonomy" id="155640"/>
    <lineage>
        <taxon>Eukaryota</taxon>
        <taxon>Viridiplantae</taxon>
        <taxon>Streptophyta</taxon>
        <taxon>Embryophyta</taxon>
        <taxon>Tracheophyta</taxon>
        <taxon>Spermatophyta</taxon>
        <taxon>Magnoliopsida</taxon>
        <taxon>eudicotyledons</taxon>
        <taxon>Gunneridae</taxon>
        <taxon>Pentapetalae</taxon>
        <taxon>rosids</taxon>
        <taxon>malvids</taxon>
        <taxon>Sapindales</taxon>
        <taxon>Meliaceae</taxon>
        <taxon>Melia</taxon>
    </lineage>
</organism>
<protein>
    <submittedName>
        <fullName evidence="1">MLP protein</fullName>
    </submittedName>
</protein>
<sequence length="176" mass="20183">MSLVRELGTVIEVRVSAAEFHEVFSCRPYISTITSPGNVQSCELVEGEWGKTGSFISWTFTRDKNPQNVKELVEVIDNENYITIFKLITEGLVLENLYKSFYSIVKVIPKDEGSLVNFTYKYEKQNEDVPDLESRLLEMVIQNVKDIDAYLTQQQEEDEIVKEFGDAPQTQITQQA</sequence>
<proteinExistence type="predicted"/>
<evidence type="ECO:0000313" key="2">
    <source>
        <dbReference type="Proteomes" id="UP001164539"/>
    </source>
</evidence>
<keyword evidence="2" id="KW-1185">Reference proteome</keyword>
<accession>A0ACC1XFD6</accession>
<dbReference type="Proteomes" id="UP001164539">
    <property type="component" value="Chromosome 9"/>
</dbReference>
<evidence type="ECO:0000313" key="1">
    <source>
        <dbReference type="EMBL" id="KAJ4710005.1"/>
    </source>
</evidence>
<reference evidence="1 2" key="1">
    <citation type="journal article" date="2023" name="Science">
        <title>Complex scaffold remodeling in plant triterpene biosynthesis.</title>
        <authorList>
            <person name="De La Pena R."/>
            <person name="Hodgson H."/>
            <person name="Liu J.C."/>
            <person name="Stephenson M.J."/>
            <person name="Martin A.C."/>
            <person name="Owen C."/>
            <person name="Harkess A."/>
            <person name="Leebens-Mack J."/>
            <person name="Jimenez L.E."/>
            <person name="Osbourn A."/>
            <person name="Sattely E.S."/>
        </authorList>
    </citation>
    <scope>NUCLEOTIDE SEQUENCE [LARGE SCALE GENOMIC DNA]</scope>
    <source>
        <strain evidence="2">cv. JPN11</strain>
        <tissue evidence="1">Leaf</tissue>
    </source>
</reference>
<comment type="caution">
    <text evidence="1">The sequence shown here is derived from an EMBL/GenBank/DDBJ whole genome shotgun (WGS) entry which is preliminary data.</text>
</comment>
<gene>
    <name evidence="1" type="ORF">OWV82_016241</name>
</gene>